<keyword evidence="5 6" id="KW-0472">Membrane</keyword>
<dbReference type="Proteomes" id="UP000324907">
    <property type="component" value="Unassembled WGS sequence"/>
</dbReference>
<dbReference type="Pfam" id="PF04588">
    <property type="entry name" value="HIG_1_N"/>
    <property type="match status" value="1"/>
</dbReference>
<evidence type="ECO:0000313" key="12">
    <source>
        <dbReference type="Proteomes" id="UP000322899"/>
    </source>
</evidence>
<comment type="caution">
    <text evidence="9">The sequence shown here is derived from an EMBL/GenBank/DDBJ whole genome shotgun (WGS) entry which is preliminary data.</text>
</comment>
<dbReference type="Proteomes" id="UP000323011">
    <property type="component" value="Unassembled WGS sequence"/>
</dbReference>
<evidence type="ECO:0000313" key="9">
    <source>
        <dbReference type="EMBL" id="KAA0158890.1"/>
    </source>
</evidence>
<feature type="domain" description="HIG1" evidence="7">
    <location>
        <begin position="1"/>
        <end position="87"/>
    </location>
</feature>
<dbReference type="PANTHER" id="PTHR12297">
    <property type="entry name" value="HYPOXIA-INDUCBILE GENE 1 HIG1 -RELATED"/>
    <property type="match status" value="1"/>
</dbReference>
<dbReference type="OrthoDB" id="6604018at2759"/>
<dbReference type="Proteomes" id="UP000325113">
    <property type="component" value="Unassembled WGS sequence"/>
</dbReference>
<evidence type="ECO:0000313" key="14">
    <source>
        <dbReference type="Proteomes" id="UP000324907"/>
    </source>
</evidence>
<feature type="transmembrane region" description="Helical" evidence="6">
    <location>
        <begin position="55"/>
        <end position="75"/>
    </location>
</feature>
<dbReference type="Proteomes" id="UP000322899">
    <property type="component" value="Unassembled WGS sequence"/>
</dbReference>
<evidence type="ECO:0000256" key="2">
    <source>
        <dbReference type="ARBA" id="ARBA00022692"/>
    </source>
</evidence>
<evidence type="ECO:0000313" key="11">
    <source>
        <dbReference type="EMBL" id="KAA0177526.1"/>
    </source>
</evidence>
<keyword evidence="4" id="KW-0496">Mitochondrion</keyword>
<evidence type="ECO:0000313" key="10">
    <source>
        <dbReference type="EMBL" id="KAA0169958.1"/>
    </source>
</evidence>
<evidence type="ECO:0000313" key="13">
    <source>
        <dbReference type="Proteomes" id="UP000323011"/>
    </source>
</evidence>
<feature type="transmembrane region" description="Helical" evidence="6">
    <location>
        <begin position="24"/>
        <end position="43"/>
    </location>
</feature>
<evidence type="ECO:0000256" key="6">
    <source>
        <dbReference type="SAM" id="Phobius"/>
    </source>
</evidence>
<dbReference type="AlphaFoldDB" id="A0A5A8D3N6"/>
<comment type="subcellular location">
    <subcellularLocation>
        <location evidence="1">Mitochondrion membrane</location>
    </subcellularLocation>
</comment>
<accession>A0A5A8D3N6</accession>
<keyword evidence="13" id="KW-1185">Reference proteome</keyword>
<reference evidence="12 13" key="1">
    <citation type="submission" date="2019-07" db="EMBL/GenBank/DDBJ databases">
        <title>Genomes of Cafeteria roenbergensis.</title>
        <authorList>
            <person name="Fischer M.G."/>
            <person name="Hackl T."/>
            <person name="Roman M."/>
        </authorList>
    </citation>
    <scope>NUCLEOTIDE SEQUENCE [LARGE SCALE GENOMIC DNA]</scope>
    <source>
        <strain evidence="8 13">BVI</strain>
        <strain evidence="9 15">Cflag</strain>
        <strain evidence="11 12">E4-10P</strain>
        <strain evidence="10 14">RCC970-E3</strain>
    </source>
</reference>
<dbReference type="GO" id="GO:0031966">
    <property type="term" value="C:mitochondrial membrane"/>
    <property type="evidence" value="ECO:0007669"/>
    <property type="project" value="UniProtKB-SubCell"/>
</dbReference>
<keyword evidence="2 6" id="KW-0812">Transmembrane</keyword>
<dbReference type="EMBL" id="VLTM01000061">
    <property type="protein sequence ID" value="KAA0158890.1"/>
    <property type="molecule type" value="Genomic_DNA"/>
</dbReference>
<evidence type="ECO:0000256" key="3">
    <source>
        <dbReference type="ARBA" id="ARBA00022989"/>
    </source>
</evidence>
<dbReference type="PROSITE" id="PS51503">
    <property type="entry name" value="HIG1"/>
    <property type="match status" value="1"/>
</dbReference>
<organism evidence="9 15">
    <name type="scientific">Cafeteria roenbergensis</name>
    <name type="common">Marine flagellate</name>
    <dbReference type="NCBI Taxonomy" id="33653"/>
    <lineage>
        <taxon>Eukaryota</taxon>
        <taxon>Sar</taxon>
        <taxon>Stramenopiles</taxon>
        <taxon>Bigyra</taxon>
        <taxon>Opalozoa</taxon>
        <taxon>Bicosoecida</taxon>
        <taxon>Cafeteriaceae</taxon>
        <taxon>Cafeteria</taxon>
    </lineage>
</organism>
<name>A0A5A8D3N6_CAFRO</name>
<evidence type="ECO:0000256" key="5">
    <source>
        <dbReference type="ARBA" id="ARBA00023136"/>
    </source>
</evidence>
<dbReference type="InterPro" id="IPR050355">
    <property type="entry name" value="RCF1"/>
</dbReference>
<dbReference type="EMBL" id="VLTL01000017">
    <property type="protein sequence ID" value="KAA0169958.1"/>
    <property type="molecule type" value="Genomic_DNA"/>
</dbReference>
<evidence type="ECO:0000256" key="1">
    <source>
        <dbReference type="ARBA" id="ARBA00004325"/>
    </source>
</evidence>
<evidence type="ECO:0000259" key="7">
    <source>
        <dbReference type="PROSITE" id="PS51503"/>
    </source>
</evidence>
<dbReference type="PANTHER" id="PTHR12297:SF3">
    <property type="entry name" value="HIG1 DOMAIN FAMILY MEMBER 1A"/>
    <property type="match status" value="1"/>
</dbReference>
<protein>
    <recommendedName>
        <fullName evidence="7">HIG1 domain-containing protein</fullName>
    </recommendedName>
</protein>
<evidence type="ECO:0000313" key="15">
    <source>
        <dbReference type="Proteomes" id="UP000325113"/>
    </source>
</evidence>
<dbReference type="InterPro" id="IPR007667">
    <property type="entry name" value="Hypoxia_induced_domain"/>
</dbReference>
<evidence type="ECO:0000313" key="8">
    <source>
        <dbReference type="EMBL" id="KAA0147197.1"/>
    </source>
</evidence>
<evidence type="ECO:0000256" key="4">
    <source>
        <dbReference type="ARBA" id="ARBA00023128"/>
    </source>
</evidence>
<dbReference type="Gene3D" id="6.10.140.1320">
    <property type="match status" value="1"/>
</dbReference>
<keyword evidence="3 6" id="KW-1133">Transmembrane helix</keyword>
<dbReference type="EMBL" id="VLTO01000003">
    <property type="protein sequence ID" value="KAA0177526.1"/>
    <property type="molecule type" value="Genomic_DNA"/>
</dbReference>
<gene>
    <name evidence="11" type="ORF">FNF27_00696</name>
    <name evidence="10" type="ORF">FNF28_01748</name>
    <name evidence="8" type="ORF">FNF29_07569</name>
    <name evidence="9" type="ORF">FNF31_05183</name>
</gene>
<proteinExistence type="predicted"/>
<dbReference type="EMBL" id="VLTN01000071">
    <property type="protein sequence ID" value="KAA0147197.1"/>
    <property type="molecule type" value="Genomic_DNA"/>
</dbReference>
<sequence length="131" mass="14480">MSSVAGPKQSFTQKMTTRFKKEPLIPLGLGAVVVVLSRGINAFTRGDQSTSFRMMRYRVIFQAGVAFVLLFGVFFRIGGSDHEPKTFAETRTASSVDKEYFMDVGVEYCVEDGKPVFGLPPQDPEEAGERS</sequence>